<gene>
    <name evidence="8" type="ORF">ABC228_12360</name>
</gene>
<dbReference type="HAMAP" id="MF_01685">
    <property type="entry name" value="FENR2"/>
    <property type="match status" value="1"/>
</dbReference>
<feature type="binding site" evidence="6">
    <location>
        <position position="50"/>
    </location>
    <ligand>
        <name>FAD</name>
        <dbReference type="ChEBI" id="CHEBI:57692"/>
    </ligand>
</feature>
<comment type="catalytic activity">
    <reaction evidence="6">
        <text>2 reduced [2Fe-2S]-[ferredoxin] + NADP(+) + H(+) = 2 oxidized [2Fe-2S]-[ferredoxin] + NADPH</text>
        <dbReference type="Rhea" id="RHEA:20125"/>
        <dbReference type="Rhea" id="RHEA-COMP:10000"/>
        <dbReference type="Rhea" id="RHEA-COMP:10001"/>
        <dbReference type="ChEBI" id="CHEBI:15378"/>
        <dbReference type="ChEBI" id="CHEBI:33737"/>
        <dbReference type="ChEBI" id="CHEBI:33738"/>
        <dbReference type="ChEBI" id="CHEBI:57783"/>
        <dbReference type="ChEBI" id="CHEBI:58349"/>
        <dbReference type="EC" id="1.18.1.2"/>
    </reaction>
</comment>
<dbReference type="PRINTS" id="PR00368">
    <property type="entry name" value="FADPNR"/>
</dbReference>
<dbReference type="Gene3D" id="3.50.50.60">
    <property type="entry name" value="FAD/NAD(P)-binding domain"/>
    <property type="match status" value="2"/>
</dbReference>
<dbReference type="InterPro" id="IPR050097">
    <property type="entry name" value="Ferredoxin-NADP_redctase_2"/>
</dbReference>
<evidence type="ECO:0000256" key="6">
    <source>
        <dbReference type="HAMAP-Rule" id="MF_01685"/>
    </source>
</evidence>
<keyword evidence="3 6" id="KW-0274">FAD</keyword>
<evidence type="ECO:0000256" key="5">
    <source>
        <dbReference type="ARBA" id="ARBA00023002"/>
    </source>
</evidence>
<organism evidence="8 9">
    <name type="scientific">Ornithinibacillus xuwenensis</name>
    <dbReference type="NCBI Taxonomy" id="3144668"/>
    <lineage>
        <taxon>Bacteria</taxon>
        <taxon>Bacillati</taxon>
        <taxon>Bacillota</taxon>
        <taxon>Bacilli</taxon>
        <taxon>Bacillales</taxon>
        <taxon>Bacillaceae</taxon>
        <taxon>Ornithinibacillus</taxon>
    </lineage>
</organism>
<dbReference type="InterPro" id="IPR036188">
    <property type="entry name" value="FAD/NAD-bd_sf"/>
</dbReference>
<feature type="binding site" evidence="6">
    <location>
        <position position="125"/>
    </location>
    <ligand>
        <name>FAD</name>
        <dbReference type="ChEBI" id="CHEBI:57692"/>
    </ligand>
</feature>
<feature type="binding site" evidence="6">
    <location>
        <position position="90"/>
    </location>
    <ligand>
        <name>FAD</name>
        <dbReference type="ChEBI" id="CHEBI:57692"/>
    </ligand>
</feature>
<evidence type="ECO:0000256" key="3">
    <source>
        <dbReference type="ARBA" id="ARBA00022827"/>
    </source>
</evidence>
<evidence type="ECO:0000313" key="9">
    <source>
        <dbReference type="Proteomes" id="UP001444625"/>
    </source>
</evidence>
<dbReference type="EC" id="1.18.1.2" evidence="6"/>
<keyword evidence="5 6" id="KW-0560">Oxidoreductase</keyword>
<evidence type="ECO:0000259" key="7">
    <source>
        <dbReference type="Pfam" id="PF07992"/>
    </source>
</evidence>
<accession>A0ABU9XIA3</accession>
<feature type="binding site" evidence="6">
    <location>
        <position position="37"/>
    </location>
    <ligand>
        <name>FAD</name>
        <dbReference type="ChEBI" id="CHEBI:57692"/>
    </ligand>
</feature>
<reference evidence="8 9" key="1">
    <citation type="submission" date="2024-05" db="EMBL/GenBank/DDBJ databases">
        <authorList>
            <person name="Haq I."/>
            <person name="Ullah Z."/>
            <person name="Ahmad R."/>
            <person name="Li M."/>
            <person name="Tong Y."/>
        </authorList>
    </citation>
    <scope>NUCLEOTIDE SEQUENCE [LARGE SCALE GENOMIC DNA]</scope>
    <source>
        <strain evidence="8 9">16A2E</strain>
    </source>
</reference>
<comment type="cofactor">
    <cofactor evidence="6">
        <name>FAD</name>
        <dbReference type="ChEBI" id="CHEBI:57692"/>
    </cofactor>
    <text evidence="6">Binds 1 FAD per subunit.</text>
</comment>
<evidence type="ECO:0000256" key="2">
    <source>
        <dbReference type="ARBA" id="ARBA00022630"/>
    </source>
</evidence>
<dbReference type="Proteomes" id="UP001444625">
    <property type="component" value="Unassembled WGS sequence"/>
</dbReference>
<dbReference type="Pfam" id="PF07992">
    <property type="entry name" value="Pyr_redox_2"/>
    <property type="match status" value="1"/>
</dbReference>
<evidence type="ECO:0000256" key="4">
    <source>
        <dbReference type="ARBA" id="ARBA00022857"/>
    </source>
</evidence>
<dbReference type="PRINTS" id="PR00469">
    <property type="entry name" value="PNDRDTASEII"/>
</dbReference>
<dbReference type="SUPFAM" id="SSF51905">
    <property type="entry name" value="FAD/NAD(P)-binding domain"/>
    <property type="match status" value="1"/>
</dbReference>
<feature type="domain" description="FAD/NAD(P)-binding" evidence="7">
    <location>
        <begin position="8"/>
        <end position="297"/>
    </location>
</feature>
<dbReference type="InterPro" id="IPR023753">
    <property type="entry name" value="FAD/NAD-binding_dom"/>
</dbReference>
<feature type="binding site" evidence="6">
    <location>
        <position position="286"/>
    </location>
    <ligand>
        <name>FAD</name>
        <dbReference type="ChEBI" id="CHEBI:57692"/>
    </ligand>
</feature>
<dbReference type="InterPro" id="IPR022890">
    <property type="entry name" value="Fd--NADP_Rdtase_type_2"/>
</dbReference>
<comment type="subunit">
    <text evidence="1 6">Homodimer.</text>
</comment>
<sequence>MGENNDIYDVIIIGGGTTGLFTAFYCGMRNLKTKLIEFKSEFGGKVKQMFPDKLIYDVGGIPPITGDALVEQMKEQATLHHPTIIQNQWIEMIAKTNDGVFTLTSSDGAVHQAKTVILATGNGRFDPIKLNLNHIEAFEAKSIHHTISNPQQFAGKKIMIASSFKTGLEWALALVNIAEKVYLVNRKNTFQKASEDDLQRLEKSSIMVRMDCNLQALRGEDGWLHEVTLESEKGEEQIRVDHLLTFNGLQMVSTPFESWGLDTDGGRVAVNHQMMSNIEGIFAAGDAAAYPGKTMLIASGYAEALSAVNSVAKYLNPKAPAQVYSTIIYRK</sequence>
<protein>
    <recommendedName>
        <fullName evidence="6">Ferredoxin--NADP reductase</fullName>
        <shortName evidence="6">FNR</shortName>
        <shortName evidence="6">Fd-NADP(+) reductase</shortName>
        <ecNumber evidence="6">1.18.1.2</ecNumber>
    </recommendedName>
</protein>
<comment type="caution">
    <text evidence="8">The sequence shown here is derived from an EMBL/GenBank/DDBJ whole genome shotgun (WGS) entry which is preliminary data.</text>
</comment>
<feature type="binding site" evidence="6">
    <location>
        <position position="326"/>
    </location>
    <ligand>
        <name>FAD</name>
        <dbReference type="ChEBI" id="CHEBI:57692"/>
    </ligand>
</feature>
<keyword evidence="4 6" id="KW-0521">NADP</keyword>
<name>A0ABU9XIA3_9BACI</name>
<proteinExistence type="inferred from homology"/>
<feature type="binding site" evidence="6">
    <location>
        <position position="18"/>
    </location>
    <ligand>
        <name>FAD</name>
        <dbReference type="ChEBI" id="CHEBI:57692"/>
    </ligand>
</feature>
<evidence type="ECO:0000256" key="1">
    <source>
        <dbReference type="ARBA" id="ARBA00011738"/>
    </source>
</evidence>
<keyword evidence="9" id="KW-1185">Reference proteome</keyword>
<dbReference type="PANTHER" id="PTHR48105">
    <property type="entry name" value="THIOREDOXIN REDUCTASE 1-RELATED-RELATED"/>
    <property type="match status" value="1"/>
</dbReference>
<keyword evidence="2 6" id="KW-0285">Flavoprotein</keyword>
<evidence type="ECO:0000313" key="8">
    <source>
        <dbReference type="EMBL" id="MEN2767987.1"/>
    </source>
</evidence>
<comment type="similarity">
    <text evidence="6">Belongs to the ferredoxin--NADP reductase type 2 family.</text>
</comment>
<dbReference type="EMBL" id="JBDIML010000003">
    <property type="protein sequence ID" value="MEN2767987.1"/>
    <property type="molecule type" value="Genomic_DNA"/>
</dbReference>
<dbReference type="RefSeq" id="WP_345825451.1">
    <property type="nucleotide sequence ID" value="NZ_JBDIML010000003.1"/>
</dbReference>
<feature type="binding site" evidence="6">
    <location>
        <position position="45"/>
    </location>
    <ligand>
        <name>FAD</name>
        <dbReference type="ChEBI" id="CHEBI:57692"/>
    </ligand>
</feature>